<keyword evidence="7" id="KW-0547">Nucleotide-binding</keyword>
<keyword evidence="2 10" id="KW-0560">Oxidoreductase</keyword>
<organism evidence="12">
    <name type="scientific">Ziziphus jujuba</name>
    <name type="common">Chinese jujube</name>
    <name type="synonym">Ziziphus sativa</name>
    <dbReference type="NCBI Taxonomy" id="326968"/>
    <lineage>
        <taxon>Eukaryota</taxon>
        <taxon>Viridiplantae</taxon>
        <taxon>Streptophyta</taxon>
        <taxon>Embryophyta</taxon>
        <taxon>Tracheophyta</taxon>
        <taxon>Spermatophyta</taxon>
        <taxon>Magnoliopsida</taxon>
        <taxon>eudicotyledons</taxon>
        <taxon>Gunneridae</taxon>
        <taxon>Pentapetalae</taxon>
        <taxon>rosids</taxon>
        <taxon>fabids</taxon>
        <taxon>Rosales</taxon>
        <taxon>Rhamnaceae</taxon>
        <taxon>Paliureae</taxon>
        <taxon>Ziziphus</taxon>
    </lineage>
</organism>
<evidence type="ECO:0000313" key="12">
    <source>
        <dbReference type="EMBL" id="AKA45051.1"/>
    </source>
</evidence>
<evidence type="ECO:0000256" key="3">
    <source>
        <dbReference type="ARBA" id="ARBA00023027"/>
    </source>
</evidence>
<dbReference type="InterPro" id="IPR020831">
    <property type="entry name" value="GlycerAld/Erythrose_P_DH"/>
</dbReference>
<dbReference type="Gene3D" id="3.30.360.10">
    <property type="entry name" value="Dihydrodipicolinate Reductase, domain 2"/>
    <property type="match status" value="1"/>
</dbReference>
<protein>
    <recommendedName>
        <fullName evidence="10">Glyceraldehyde-3-phosphate dehydrogenase</fullName>
        <ecNumber evidence="10">1.2.1.-</ecNumber>
    </recommendedName>
</protein>
<dbReference type="SMART" id="SM00846">
    <property type="entry name" value="Gp_dh_N"/>
    <property type="match status" value="1"/>
</dbReference>
<accession>A0A0E3JE07</accession>
<gene>
    <name evidence="12 14" type="primary">GAPDH</name>
    <name evidence="14" type="synonym">LOC107418185</name>
</gene>
<proteinExistence type="evidence at transcript level"/>
<dbReference type="AlphaFoldDB" id="A0A0E3JE07"/>
<keyword evidence="13" id="KW-1185">Reference proteome</keyword>
<keyword evidence="3 7" id="KW-0520">NAD</keyword>
<reference evidence="12" key="1">
    <citation type="submission" date="2014-11" db="EMBL/GenBank/DDBJ databases">
        <authorList>
            <person name="Bu J."/>
            <person name="Zhao J."/>
            <person name="Liu M."/>
        </authorList>
    </citation>
    <scope>NUCLEOTIDE SEQUENCE</scope>
</reference>
<reference evidence="14" key="2">
    <citation type="submission" date="2025-04" db="UniProtKB">
        <authorList>
            <consortium name="RefSeq"/>
        </authorList>
    </citation>
    <scope>IDENTIFICATION</scope>
</reference>
<evidence type="ECO:0000256" key="7">
    <source>
        <dbReference type="PIRSR" id="PIRSR000149-3"/>
    </source>
</evidence>
<dbReference type="CDD" id="cd18126">
    <property type="entry name" value="GAPDH_I_C"/>
    <property type="match status" value="1"/>
</dbReference>
<comment type="similarity">
    <text evidence="1 9">Belongs to the glyceraldehyde-3-phosphate dehydrogenase family.</text>
</comment>
<dbReference type="EC" id="1.2.1.-" evidence="10"/>
<reference evidence="13" key="3">
    <citation type="submission" date="2025-05" db="UniProtKB">
        <authorList>
            <consortium name="RefSeq"/>
        </authorList>
    </citation>
    <scope>NUCLEOTIDE SEQUENCE [LARGE SCALE GENOMIC DNA]</scope>
</reference>
<dbReference type="InterPro" id="IPR020829">
    <property type="entry name" value="GlycerAld_3-P_DH_cat"/>
</dbReference>
<feature type="site" description="Activates thiol group during catalysis" evidence="8">
    <location>
        <position position="183"/>
    </location>
</feature>
<dbReference type="PANTHER" id="PTHR10836:SF132">
    <property type="entry name" value="GLYCERALDEHYDE-3-PHOSPHATE DEHYDROGENASE"/>
    <property type="match status" value="1"/>
</dbReference>
<name>A0A0E3JE07_ZIZJJ</name>
<dbReference type="InterPro" id="IPR020830">
    <property type="entry name" value="GlycerAld_3-P_DH_AS"/>
</dbReference>
<dbReference type="PROSITE" id="PS00071">
    <property type="entry name" value="GAPDH"/>
    <property type="match status" value="1"/>
</dbReference>
<feature type="active site" description="Nucleophile" evidence="5">
    <location>
        <position position="156"/>
    </location>
</feature>
<dbReference type="Proteomes" id="UP001652623">
    <property type="component" value="Chromosome 2"/>
</dbReference>
<feature type="binding site" evidence="7">
    <location>
        <position position="126"/>
    </location>
    <ligand>
        <name>NAD(+)</name>
        <dbReference type="ChEBI" id="CHEBI:57540"/>
    </ligand>
</feature>
<dbReference type="SUPFAM" id="SSF55347">
    <property type="entry name" value="Glyceraldehyde-3-phosphate dehydrogenase-like, C-terminal domain"/>
    <property type="match status" value="1"/>
</dbReference>
<feature type="binding site" evidence="7">
    <location>
        <begin position="15"/>
        <end position="16"/>
    </location>
    <ligand>
        <name>NAD(+)</name>
        <dbReference type="ChEBI" id="CHEBI:57540"/>
    </ligand>
</feature>
<dbReference type="SUPFAM" id="SSF51735">
    <property type="entry name" value="NAD(P)-binding Rossmann-fold domains"/>
    <property type="match status" value="1"/>
</dbReference>
<dbReference type="GO" id="GO:0005829">
    <property type="term" value="C:cytosol"/>
    <property type="evidence" value="ECO:0007669"/>
    <property type="project" value="TreeGrafter"/>
</dbReference>
<feature type="binding site" evidence="6">
    <location>
        <position position="186"/>
    </location>
    <ligand>
        <name>D-glyceraldehyde 3-phosphate</name>
        <dbReference type="ChEBI" id="CHEBI:59776"/>
    </ligand>
</feature>
<evidence type="ECO:0000256" key="6">
    <source>
        <dbReference type="PIRSR" id="PIRSR000149-2"/>
    </source>
</evidence>
<dbReference type="KEGG" id="zju:107418185"/>
<dbReference type="Pfam" id="PF00044">
    <property type="entry name" value="Gp_dh_N"/>
    <property type="match status" value="1"/>
</dbReference>
<feature type="binding site" evidence="7">
    <location>
        <position position="84"/>
    </location>
    <ligand>
        <name>NAD(+)</name>
        <dbReference type="ChEBI" id="CHEBI:57540"/>
    </ligand>
</feature>
<evidence type="ECO:0000313" key="14">
    <source>
        <dbReference type="RefSeq" id="NP_001310799.1"/>
    </source>
</evidence>
<evidence type="ECO:0000256" key="4">
    <source>
        <dbReference type="ARBA" id="ARBA00023152"/>
    </source>
</evidence>
<evidence type="ECO:0000313" key="13">
    <source>
        <dbReference type="Proteomes" id="UP001652623"/>
    </source>
</evidence>
<dbReference type="GeneID" id="107418185"/>
<evidence type="ECO:0000256" key="2">
    <source>
        <dbReference type="ARBA" id="ARBA00023002"/>
    </source>
</evidence>
<dbReference type="GO" id="GO:0006096">
    <property type="term" value="P:glycolytic process"/>
    <property type="evidence" value="ECO:0007669"/>
    <property type="project" value="UniProtKB-KW"/>
</dbReference>
<evidence type="ECO:0000256" key="9">
    <source>
        <dbReference type="RuleBase" id="RU000397"/>
    </source>
</evidence>
<feature type="binding site" evidence="7">
    <location>
        <position position="37"/>
    </location>
    <ligand>
        <name>NAD(+)</name>
        <dbReference type="ChEBI" id="CHEBI:57540"/>
    </ligand>
</feature>
<dbReference type="NCBIfam" id="TIGR01534">
    <property type="entry name" value="GAPDH-I"/>
    <property type="match status" value="1"/>
</dbReference>
<evidence type="ECO:0000256" key="8">
    <source>
        <dbReference type="PIRSR" id="PIRSR000149-4"/>
    </source>
</evidence>
<dbReference type="PANTHER" id="PTHR10836">
    <property type="entry name" value="GLYCERALDEHYDE 3-PHOSPHATE DEHYDROGENASE"/>
    <property type="match status" value="1"/>
</dbReference>
<keyword evidence="4" id="KW-0324">Glycolysis</keyword>
<evidence type="ECO:0000259" key="11">
    <source>
        <dbReference type="SMART" id="SM00846"/>
    </source>
</evidence>
<dbReference type="CDD" id="cd05214">
    <property type="entry name" value="GAPDH_I_N"/>
    <property type="match status" value="1"/>
</dbReference>
<feature type="binding site" evidence="6">
    <location>
        <position position="238"/>
    </location>
    <ligand>
        <name>D-glyceraldehyde 3-phosphate</name>
        <dbReference type="ChEBI" id="CHEBI:59776"/>
    </ligand>
</feature>
<feature type="domain" description="Glyceraldehyde 3-phosphate dehydrogenase NAD(P) binding" evidence="11">
    <location>
        <begin position="6"/>
        <end position="156"/>
    </location>
</feature>
<dbReference type="GO" id="GO:0051287">
    <property type="term" value="F:NAD binding"/>
    <property type="evidence" value="ECO:0007669"/>
    <property type="project" value="InterPro"/>
</dbReference>
<evidence type="ECO:0000256" key="1">
    <source>
        <dbReference type="ARBA" id="ARBA00007406"/>
    </source>
</evidence>
<feature type="binding site" evidence="6">
    <location>
        <begin position="215"/>
        <end position="216"/>
    </location>
    <ligand>
        <name>D-glyceraldehyde 3-phosphate</name>
        <dbReference type="ChEBI" id="CHEBI:59776"/>
    </ligand>
</feature>
<sequence>MSSGKIKIGINGFGRIGRLVARVALQRDDIEIKAINDPFIDVNYMTYMFKYDSVHGQWKHHDLKVKDNKTLLFGEKSVTVHACRNPEEIPWAESGAEYIVESTGVFTDKDKAAAHLKGGAKKVIISAPSKDAPMFVVGVNEHEYKPELNIISNASCTTNCLAPLAKVINDKFGIIEGLMTTVHSITATQKTVDGPSSKDWRGGRAASFNIIPSSTGAAKAVGKVLPSLNGKLTGMAFRVPTVDVSVVDLTVRLSKPATYEQIKAAIKEESEGKLKGILGYTEDDVVSTDFVGDNRSSIFDAKAGIALNDTFVKLVAWYDNEWGYSTRVVDLIRHVALAK</sequence>
<feature type="binding site" evidence="7">
    <location>
        <position position="320"/>
    </location>
    <ligand>
        <name>NAD(+)</name>
        <dbReference type="ChEBI" id="CHEBI:57540"/>
    </ligand>
</feature>
<dbReference type="PIRSF" id="PIRSF000149">
    <property type="entry name" value="GAP_DH"/>
    <property type="match status" value="1"/>
</dbReference>
<dbReference type="GO" id="GO:0050661">
    <property type="term" value="F:NADP binding"/>
    <property type="evidence" value="ECO:0007669"/>
    <property type="project" value="InterPro"/>
</dbReference>
<dbReference type="InterPro" id="IPR036291">
    <property type="entry name" value="NAD(P)-bd_dom_sf"/>
</dbReference>
<dbReference type="InterPro" id="IPR006424">
    <property type="entry name" value="Glyceraldehyde-3-P_DH_1"/>
</dbReference>
<dbReference type="FunFam" id="3.30.360.10:FF:000001">
    <property type="entry name" value="Glyceraldehyde-3-phosphate dehydrogenase"/>
    <property type="match status" value="1"/>
</dbReference>
<dbReference type="RefSeq" id="NP_001310799.1">
    <property type="nucleotide sequence ID" value="NM_001323870.1"/>
</dbReference>
<dbReference type="PRINTS" id="PR00078">
    <property type="entry name" value="G3PDHDRGNASE"/>
</dbReference>
<dbReference type="FunFam" id="3.40.50.720:FF:000020">
    <property type="entry name" value="Glyceraldehyde-3-phosphate dehydrogenase"/>
    <property type="match status" value="1"/>
</dbReference>
<dbReference type="GO" id="GO:0006006">
    <property type="term" value="P:glucose metabolic process"/>
    <property type="evidence" value="ECO:0007669"/>
    <property type="project" value="InterPro"/>
</dbReference>
<dbReference type="InterPro" id="IPR020828">
    <property type="entry name" value="GlycerAld_3-P_DH_NAD(P)-bd"/>
</dbReference>
<dbReference type="EMBL" id="KP147910">
    <property type="protein sequence ID" value="AKA45051.1"/>
    <property type="molecule type" value="mRNA"/>
</dbReference>
<dbReference type="GO" id="GO:0004365">
    <property type="term" value="F:glyceraldehyde-3-phosphate dehydrogenase (NAD+) (phosphorylating) activity"/>
    <property type="evidence" value="ECO:0007669"/>
    <property type="project" value="UniProtKB-ARBA"/>
</dbReference>
<feature type="binding site" evidence="6">
    <location>
        <begin position="155"/>
        <end position="157"/>
    </location>
    <ligand>
        <name>D-glyceraldehyde 3-phosphate</name>
        <dbReference type="ChEBI" id="CHEBI:59776"/>
    </ligand>
</feature>
<evidence type="ECO:0000256" key="5">
    <source>
        <dbReference type="PIRSR" id="PIRSR000149-1"/>
    </source>
</evidence>
<evidence type="ECO:0000256" key="10">
    <source>
        <dbReference type="RuleBase" id="RU361160"/>
    </source>
</evidence>
<dbReference type="Gene3D" id="3.40.50.720">
    <property type="entry name" value="NAD(P)-binding Rossmann-like Domain"/>
    <property type="match status" value="1"/>
</dbReference>
<dbReference type="Pfam" id="PF02800">
    <property type="entry name" value="Gp_dh_C"/>
    <property type="match status" value="1"/>
</dbReference>